<keyword evidence="13" id="KW-1185">Reference proteome</keyword>
<evidence type="ECO:0000256" key="6">
    <source>
        <dbReference type="ARBA" id="ARBA00023002"/>
    </source>
</evidence>
<evidence type="ECO:0000313" key="12">
    <source>
        <dbReference type="EMBL" id="KAK1391098.1"/>
    </source>
</evidence>
<evidence type="ECO:0000256" key="3">
    <source>
        <dbReference type="ARBA" id="ARBA00010617"/>
    </source>
</evidence>
<dbReference type="InterPro" id="IPR001128">
    <property type="entry name" value="Cyt_P450"/>
</dbReference>
<dbReference type="Pfam" id="PF00067">
    <property type="entry name" value="p450"/>
    <property type="match status" value="1"/>
</dbReference>
<keyword evidence="4 10" id="KW-0349">Heme</keyword>
<evidence type="ECO:0000256" key="11">
    <source>
        <dbReference type="SAM" id="Phobius"/>
    </source>
</evidence>
<keyword evidence="6" id="KW-0560">Oxidoreductase</keyword>
<organism evidence="12 13">
    <name type="scientific">Heracleum sosnowskyi</name>
    <dbReference type="NCBI Taxonomy" id="360622"/>
    <lineage>
        <taxon>Eukaryota</taxon>
        <taxon>Viridiplantae</taxon>
        <taxon>Streptophyta</taxon>
        <taxon>Embryophyta</taxon>
        <taxon>Tracheophyta</taxon>
        <taxon>Spermatophyta</taxon>
        <taxon>Magnoliopsida</taxon>
        <taxon>eudicotyledons</taxon>
        <taxon>Gunneridae</taxon>
        <taxon>Pentapetalae</taxon>
        <taxon>asterids</taxon>
        <taxon>campanulids</taxon>
        <taxon>Apiales</taxon>
        <taxon>Apiaceae</taxon>
        <taxon>Apioideae</taxon>
        <taxon>apioid superclade</taxon>
        <taxon>Tordylieae</taxon>
        <taxon>Tordyliinae</taxon>
        <taxon>Heracleum</taxon>
    </lineage>
</organism>
<dbReference type="InterPro" id="IPR002401">
    <property type="entry name" value="Cyt_P450_E_grp-I"/>
</dbReference>
<dbReference type="Gene3D" id="1.10.630.10">
    <property type="entry name" value="Cytochrome P450"/>
    <property type="match status" value="1"/>
</dbReference>
<name>A0AAD8N178_9APIA</name>
<dbReference type="GO" id="GO:0020037">
    <property type="term" value="F:heme binding"/>
    <property type="evidence" value="ECO:0007669"/>
    <property type="project" value="InterPro"/>
</dbReference>
<accession>A0AAD8N178</accession>
<dbReference type="GO" id="GO:0016020">
    <property type="term" value="C:membrane"/>
    <property type="evidence" value="ECO:0007669"/>
    <property type="project" value="UniProtKB-SubCell"/>
</dbReference>
<gene>
    <name evidence="12" type="ORF">POM88_019276</name>
</gene>
<keyword evidence="5 10" id="KW-0479">Metal-binding</keyword>
<keyword evidence="9 11" id="KW-0472">Membrane</keyword>
<dbReference type="PANTHER" id="PTHR47943">
    <property type="entry name" value="CYTOCHROME P450 93A3-LIKE"/>
    <property type="match status" value="1"/>
</dbReference>
<comment type="similarity">
    <text evidence="3">Belongs to the cytochrome P450 family.</text>
</comment>
<keyword evidence="7 10" id="KW-0408">Iron</keyword>
<dbReference type="PANTHER" id="PTHR47943:SF8">
    <property type="entry name" value="CYTOCHROME P450"/>
    <property type="match status" value="1"/>
</dbReference>
<reference evidence="12" key="1">
    <citation type="submission" date="2023-02" db="EMBL/GenBank/DDBJ databases">
        <title>Genome of toxic invasive species Heracleum sosnowskyi carries increased number of genes despite the absence of recent whole-genome duplications.</title>
        <authorList>
            <person name="Schelkunov M."/>
            <person name="Shtratnikova V."/>
            <person name="Makarenko M."/>
            <person name="Klepikova A."/>
            <person name="Omelchenko D."/>
            <person name="Novikova G."/>
            <person name="Obukhova E."/>
            <person name="Bogdanov V."/>
            <person name="Penin A."/>
            <person name="Logacheva M."/>
        </authorList>
    </citation>
    <scope>NUCLEOTIDE SEQUENCE</scope>
    <source>
        <strain evidence="12">Hsosn_3</strain>
        <tissue evidence="12">Leaf</tissue>
    </source>
</reference>
<feature type="transmembrane region" description="Helical" evidence="11">
    <location>
        <begin position="6"/>
        <end position="26"/>
    </location>
</feature>
<evidence type="ECO:0000256" key="4">
    <source>
        <dbReference type="ARBA" id="ARBA00022617"/>
    </source>
</evidence>
<dbReference type="CDD" id="cd20655">
    <property type="entry name" value="CYP93"/>
    <property type="match status" value="1"/>
</dbReference>
<dbReference type="SUPFAM" id="SSF48264">
    <property type="entry name" value="Cytochrome P450"/>
    <property type="match status" value="1"/>
</dbReference>
<dbReference type="GO" id="GO:0004497">
    <property type="term" value="F:monooxygenase activity"/>
    <property type="evidence" value="ECO:0007669"/>
    <property type="project" value="UniProtKB-KW"/>
</dbReference>
<sequence length="516" mass="58467">MANFQDSVVTFFIWLMPSIIILRAILKSRTRSRLPPGPFRLPIIGHLHLLPPIPHQALHKLSKRYGPLMHIFLGSNPCVVVSSPEMAKEFLKIHEASWSDRGETVASEYMSYHSQDFTYAPYGPYWKFGKKLFASELLGGQALDHLYSVRRFEIESMVNLLLQKARGVEAVDVGSVLARLTNNVISSMVMRKRCSEKDDDAGEVRTMIKEISDVLGAFNLSDYIWFCKNLDLQGIKKKLVDVRGRYDRLLERIIEEHRQIRRKRQENDNGSHPQKDFLDLLLDMSEDDSMEFKLNMDKIKAIVLDTFTAGTEPVANVIEWALAELINHPIIMEKARQEIETVVGKSRLVEESDIVNLPYLQAIVKESLRLHPGGALIPRQSTEDCTIGNYYIPAKTRLFVNVWAIGRDENHWESPLEFKPERFLATGSGQLDVRGQHFQLLPFGAGRRQCPSTALSVKVVQSTIAAMIQCFDWNVVGGEGNNGTTLNMDEGKAFTISRVHPLICVPVARLNPFPSI</sequence>
<evidence type="ECO:0000256" key="8">
    <source>
        <dbReference type="ARBA" id="ARBA00023033"/>
    </source>
</evidence>
<evidence type="ECO:0000256" key="1">
    <source>
        <dbReference type="ARBA" id="ARBA00001971"/>
    </source>
</evidence>
<dbReference type="Proteomes" id="UP001237642">
    <property type="component" value="Unassembled WGS sequence"/>
</dbReference>
<dbReference type="FunFam" id="1.10.630.10:FF:000019">
    <property type="entry name" value="Cytochrome P450 family protein"/>
    <property type="match status" value="1"/>
</dbReference>
<protein>
    <submittedName>
        <fullName evidence="12">3,9-dihydroxypterocarpan 6A-monooxygenase</fullName>
    </submittedName>
</protein>
<dbReference type="EMBL" id="JAUIZM010000004">
    <property type="protein sequence ID" value="KAK1391098.1"/>
    <property type="molecule type" value="Genomic_DNA"/>
</dbReference>
<comment type="caution">
    <text evidence="12">The sequence shown here is derived from an EMBL/GenBank/DDBJ whole genome shotgun (WGS) entry which is preliminary data.</text>
</comment>
<dbReference type="GO" id="GO:0005506">
    <property type="term" value="F:iron ion binding"/>
    <property type="evidence" value="ECO:0007669"/>
    <property type="project" value="InterPro"/>
</dbReference>
<evidence type="ECO:0000256" key="10">
    <source>
        <dbReference type="PIRSR" id="PIRSR602401-1"/>
    </source>
</evidence>
<evidence type="ECO:0000256" key="7">
    <source>
        <dbReference type="ARBA" id="ARBA00023004"/>
    </source>
</evidence>
<evidence type="ECO:0000256" key="2">
    <source>
        <dbReference type="ARBA" id="ARBA00004370"/>
    </source>
</evidence>
<dbReference type="GO" id="GO:0016705">
    <property type="term" value="F:oxidoreductase activity, acting on paired donors, with incorporation or reduction of molecular oxygen"/>
    <property type="evidence" value="ECO:0007669"/>
    <property type="project" value="InterPro"/>
</dbReference>
<feature type="binding site" description="axial binding residue" evidence="10">
    <location>
        <position position="450"/>
    </location>
    <ligand>
        <name>heme</name>
        <dbReference type="ChEBI" id="CHEBI:30413"/>
    </ligand>
    <ligandPart>
        <name>Fe</name>
        <dbReference type="ChEBI" id="CHEBI:18248"/>
    </ligandPart>
</feature>
<comment type="subcellular location">
    <subcellularLocation>
        <location evidence="2">Membrane</location>
    </subcellularLocation>
</comment>
<dbReference type="InterPro" id="IPR036396">
    <property type="entry name" value="Cyt_P450_sf"/>
</dbReference>
<reference evidence="12" key="2">
    <citation type="submission" date="2023-05" db="EMBL/GenBank/DDBJ databases">
        <authorList>
            <person name="Schelkunov M.I."/>
        </authorList>
    </citation>
    <scope>NUCLEOTIDE SEQUENCE</scope>
    <source>
        <strain evidence="12">Hsosn_3</strain>
        <tissue evidence="12">Leaf</tissue>
    </source>
</reference>
<evidence type="ECO:0000313" key="13">
    <source>
        <dbReference type="Proteomes" id="UP001237642"/>
    </source>
</evidence>
<keyword evidence="11" id="KW-1133">Transmembrane helix</keyword>
<dbReference type="PRINTS" id="PR00385">
    <property type="entry name" value="P450"/>
</dbReference>
<dbReference type="GO" id="GO:0009805">
    <property type="term" value="P:coumarin biosynthetic process"/>
    <property type="evidence" value="ECO:0007669"/>
    <property type="project" value="UniProtKB-ARBA"/>
</dbReference>
<proteinExistence type="inferred from homology"/>
<evidence type="ECO:0000256" key="9">
    <source>
        <dbReference type="ARBA" id="ARBA00023136"/>
    </source>
</evidence>
<keyword evidence="8" id="KW-0503">Monooxygenase</keyword>
<evidence type="ECO:0000256" key="5">
    <source>
        <dbReference type="ARBA" id="ARBA00022723"/>
    </source>
</evidence>
<dbReference type="AlphaFoldDB" id="A0AAD8N178"/>
<keyword evidence="11" id="KW-0812">Transmembrane</keyword>
<dbReference type="PRINTS" id="PR00463">
    <property type="entry name" value="EP450I"/>
</dbReference>
<comment type="cofactor">
    <cofactor evidence="1 10">
        <name>heme</name>
        <dbReference type="ChEBI" id="CHEBI:30413"/>
    </cofactor>
</comment>